<reference evidence="2 3" key="1">
    <citation type="submission" date="2019-08" db="EMBL/GenBank/DDBJ databases">
        <authorList>
            <person name="Alioto T."/>
            <person name="Alioto T."/>
            <person name="Gomez Garrido J."/>
        </authorList>
    </citation>
    <scope>NUCLEOTIDE SEQUENCE [LARGE SCALE GENOMIC DNA]</scope>
</reference>
<protein>
    <submittedName>
        <fullName evidence="2">Uncharacterized protein</fullName>
    </submittedName>
</protein>
<organism evidence="2 3">
    <name type="scientific">Cinara cedri</name>
    <dbReference type="NCBI Taxonomy" id="506608"/>
    <lineage>
        <taxon>Eukaryota</taxon>
        <taxon>Metazoa</taxon>
        <taxon>Ecdysozoa</taxon>
        <taxon>Arthropoda</taxon>
        <taxon>Hexapoda</taxon>
        <taxon>Insecta</taxon>
        <taxon>Pterygota</taxon>
        <taxon>Neoptera</taxon>
        <taxon>Paraneoptera</taxon>
        <taxon>Hemiptera</taxon>
        <taxon>Sternorrhyncha</taxon>
        <taxon>Aphidomorpha</taxon>
        <taxon>Aphidoidea</taxon>
        <taxon>Aphididae</taxon>
        <taxon>Lachninae</taxon>
        <taxon>Cinara</taxon>
    </lineage>
</organism>
<accession>A0A5E4MQ93</accession>
<dbReference type="Proteomes" id="UP000325440">
    <property type="component" value="Unassembled WGS sequence"/>
</dbReference>
<dbReference type="OrthoDB" id="6625010at2759"/>
<sequence length="167" mass="17847">MSDISDPIPEYQTTQPGEVRGKRSSGKRTKAIDVISAEAELITKGLNNVEDVDGRRTTRSSTRGSTAASKLKSEPPAKKGKKSPAAKGGRRGRPKVATKEENEDAGSGEENGITENDADSKADKGGSSTEADSEVDSQSDEKVENGNSSTEEEKNVEEVTYYTYINC</sequence>
<evidence type="ECO:0000313" key="3">
    <source>
        <dbReference type="Proteomes" id="UP000325440"/>
    </source>
</evidence>
<name>A0A5E4MQ93_9HEMI</name>
<keyword evidence="3" id="KW-1185">Reference proteome</keyword>
<feature type="compositionally biased region" description="Low complexity" evidence="1">
    <location>
        <begin position="59"/>
        <end position="69"/>
    </location>
</feature>
<proteinExistence type="predicted"/>
<evidence type="ECO:0000256" key="1">
    <source>
        <dbReference type="SAM" id="MobiDB-lite"/>
    </source>
</evidence>
<feature type="compositionally biased region" description="Basic residues" evidence="1">
    <location>
        <begin position="78"/>
        <end position="96"/>
    </location>
</feature>
<dbReference type="EMBL" id="CABPRJ010000952">
    <property type="protein sequence ID" value="VVC32006.1"/>
    <property type="molecule type" value="Genomic_DNA"/>
</dbReference>
<feature type="region of interest" description="Disordered" evidence="1">
    <location>
        <begin position="43"/>
        <end position="162"/>
    </location>
</feature>
<dbReference type="AlphaFoldDB" id="A0A5E4MQ93"/>
<evidence type="ECO:0000313" key="2">
    <source>
        <dbReference type="EMBL" id="VVC32006.1"/>
    </source>
</evidence>
<gene>
    <name evidence="2" type="ORF">CINCED_3A010252</name>
</gene>
<feature type="region of interest" description="Disordered" evidence="1">
    <location>
        <begin position="1"/>
        <end position="30"/>
    </location>
</feature>